<sequence>MLLAPRALRAPTVPVIVAAAAFVGYAVWSLLLHHVWLATGYDLGIFEQAVRSYAHGHWPVADLKGPDFPLLGDHFHPVLAVLAPLYRLWPSPDTLLLSQAALLAVSAIPVTRCAIERLGGGPGAAFGTGYAFSSGLLNAVTFDFHEICFAVPLLAFSVERLLRREWRAAVVFAAPLVLVKEDLPLTLAALGIYLVWQGQRRLGWVVCVCGLACTAVLTGLVLPALNPDGHYAFAGRMGTPALTDGLGPKLMTLLLTFGPTAFAGVRSRVSILLVPTLAWRLLSSYPNYWGPGYHYNAVLMPIVFLAALGSSAERLRRPATVCAVLTSVVVCGALLPGAPPPATERAALAAALASIPDGATVAAGSQVAPHLTSRCRVLFFPEQPDASTSPEWIVTTRPLIAWPIPVAAQERRLRELRQERYVAVIDTEKVLVLHRR</sequence>
<feature type="transmembrane region" description="Helical" evidence="1">
    <location>
        <begin position="12"/>
        <end position="31"/>
    </location>
</feature>
<keyword evidence="1" id="KW-1133">Transmembrane helix</keyword>
<reference evidence="2" key="2">
    <citation type="submission" date="2020-09" db="EMBL/GenBank/DDBJ databases">
        <authorList>
            <person name="Sun Q."/>
            <person name="Zhou Y."/>
        </authorList>
    </citation>
    <scope>NUCLEOTIDE SEQUENCE</scope>
    <source>
        <strain evidence="2">CGMCC 4.7679</strain>
    </source>
</reference>
<feature type="transmembrane region" description="Helical" evidence="1">
    <location>
        <begin position="202"/>
        <end position="225"/>
    </location>
</feature>
<dbReference type="Proteomes" id="UP000658656">
    <property type="component" value="Unassembled WGS sequence"/>
</dbReference>
<evidence type="ECO:0000313" key="2">
    <source>
        <dbReference type="EMBL" id="GHF47246.1"/>
    </source>
</evidence>
<dbReference type="InterPro" id="IPR018650">
    <property type="entry name" value="STSV1_Orf64"/>
</dbReference>
<proteinExistence type="predicted"/>
<dbReference type="OrthoDB" id="5240834at2"/>
<comment type="caution">
    <text evidence="2">The sequence shown here is derived from an EMBL/GenBank/DDBJ whole genome shotgun (WGS) entry which is preliminary data.</text>
</comment>
<gene>
    <name evidence="2" type="ORF">GCM10017566_20490</name>
</gene>
<accession>A0A8H9M976</accession>
<dbReference type="Pfam" id="PF09852">
    <property type="entry name" value="DUF2079"/>
    <property type="match status" value="1"/>
</dbReference>
<reference evidence="2" key="1">
    <citation type="journal article" date="2014" name="Int. J. Syst. Evol. Microbiol.">
        <title>Complete genome sequence of Corynebacterium casei LMG S-19264T (=DSM 44701T), isolated from a smear-ripened cheese.</title>
        <authorList>
            <consortium name="US DOE Joint Genome Institute (JGI-PGF)"/>
            <person name="Walter F."/>
            <person name="Albersmeier A."/>
            <person name="Kalinowski J."/>
            <person name="Ruckert C."/>
        </authorList>
    </citation>
    <scope>NUCLEOTIDE SEQUENCE</scope>
    <source>
        <strain evidence="2">CGMCC 4.7679</strain>
    </source>
</reference>
<keyword evidence="1" id="KW-0812">Transmembrane</keyword>
<organism evidence="2 3">
    <name type="scientific">Amycolatopsis bartoniae</name>
    <dbReference type="NCBI Taxonomy" id="941986"/>
    <lineage>
        <taxon>Bacteria</taxon>
        <taxon>Bacillati</taxon>
        <taxon>Actinomycetota</taxon>
        <taxon>Actinomycetes</taxon>
        <taxon>Pseudonocardiales</taxon>
        <taxon>Pseudonocardiaceae</taxon>
        <taxon>Amycolatopsis</taxon>
    </lineage>
</organism>
<dbReference type="EMBL" id="BNAV01000002">
    <property type="protein sequence ID" value="GHF47246.1"/>
    <property type="molecule type" value="Genomic_DNA"/>
</dbReference>
<keyword evidence="3" id="KW-1185">Reference proteome</keyword>
<evidence type="ECO:0000256" key="1">
    <source>
        <dbReference type="SAM" id="Phobius"/>
    </source>
</evidence>
<name>A0A8H9M976_9PSEU</name>
<evidence type="ECO:0008006" key="4">
    <source>
        <dbReference type="Google" id="ProtNLM"/>
    </source>
</evidence>
<dbReference type="RefSeq" id="WP_145937678.1">
    <property type="nucleotide sequence ID" value="NZ_BNAV01000002.1"/>
</dbReference>
<evidence type="ECO:0000313" key="3">
    <source>
        <dbReference type="Proteomes" id="UP000658656"/>
    </source>
</evidence>
<feature type="transmembrane region" description="Helical" evidence="1">
    <location>
        <begin position="293"/>
        <end position="312"/>
    </location>
</feature>
<dbReference type="AlphaFoldDB" id="A0A8H9M976"/>
<keyword evidence="1" id="KW-0472">Membrane</keyword>
<feature type="transmembrane region" description="Helical" evidence="1">
    <location>
        <begin position="319"/>
        <end position="338"/>
    </location>
</feature>
<protein>
    <recommendedName>
        <fullName evidence="4">DUF2079 domain-containing protein</fullName>
    </recommendedName>
</protein>